<keyword evidence="1" id="KW-0472">Membrane</keyword>
<dbReference type="GeneID" id="108256082"/>
<proteinExistence type="predicted"/>
<dbReference type="InterPro" id="IPR050578">
    <property type="entry name" value="MARVEL-CKLF_proteins"/>
</dbReference>
<sequence>MSHTVVTTTSTTATATASSSDGGILNLGYCRSFPGLIKLAQLVTLLIAFLCIHCAPTWTHYDGYRYFEVVTLWFFFAFLIFFLMYVFRLQAKLACINWTLTVIFSLRLGHHPDLHRLHHRSSEELQLLCSPGWIYFRLYCNFSSCDQFMDIVQSHVRLSANQYCCVTGPDPKTQEGINLISYCISSASDVLRVQPRPDRCSLYDLETFSLTLDSHEQMSFRVGLFWMCGERCYCRLLFFFFFFRGWRLVQQQNVA</sequence>
<evidence type="ECO:0000313" key="3">
    <source>
        <dbReference type="RefSeq" id="XP_053530812.1"/>
    </source>
</evidence>
<dbReference type="RefSeq" id="XP_053530812.1">
    <property type="nucleotide sequence ID" value="XM_053674837.1"/>
</dbReference>
<dbReference type="PANTHER" id="PTHR22776:SF89">
    <property type="entry name" value="CKLF-LIKE MARVEL TRANSMEMBRANE DOMAIN-CONTAINING PROTEIN 7"/>
    <property type="match status" value="1"/>
</dbReference>
<keyword evidence="1" id="KW-1133">Transmembrane helix</keyword>
<dbReference type="CTD" id="112616"/>
<accession>A0A9F7R0B3</accession>
<evidence type="ECO:0000256" key="1">
    <source>
        <dbReference type="SAM" id="Phobius"/>
    </source>
</evidence>
<dbReference type="Proteomes" id="UP000221080">
    <property type="component" value="Chromosome 23"/>
</dbReference>
<feature type="transmembrane region" description="Helical" evidence="1">
    <location>
        <begin position="70"/>
        <end position="87"/>
    </location>
</feature>
<keyword evidence="2" id="KW-1185">Reference proteome</keyword>
<organism evidence="2 3">
    <name type="scientific">Ictalurus punctatus</name>
    <name type="common">Channel catfish</name>
    <name type="synonym">Silurus punctatus</name>
    <dbReference type="NCBI Taxonomy" id="7998"/>
    <lineage>
        <taxon>Eukaryota</taxon>
        <taxon>Metazoa</taxon>
        <taxon>Chordata</taxon>
        <taxon>Craniata</taxon>
        <taxon>Vertebrata</taxon>
        <taxon>Euteleostomi</taxon>
        <taxon>Actinopterygii</taxon>
        <taxon>Neopterygii</taxon>
        <taxon>Teleostei</taxon>
        <taxon>Ostariophysi</taxon>
        <taxon>Siluriformes</taxon>
        <taxon>Ictaluridae</taxon>
        <taxon>Ictalurus</taxon>
    </lineage>
</organism>
<reference evidence="2" key="1">
    <citation type="journal article" date="2016" name="Nat. Commun.">
        <title>The channel catfish genome sequence provides insights into the evolution of scale formation in teleosts.</title>
        <authorList>
            <person name="Liu Z."/>
            <person name="Liu S."/>
            <person name="Yao J."/>
            <person name="Bao L."/>
            <person name="Zhang J."/>
            <person name="Li Y."/>
            <person name="Jiang C."/>
            <person name="Sun L."/>
            <person name="Wang R."/>
            <person name="Zhang Y."/>
            <person name="Zhou T."/>
            <person name="Zeng Q."/>
            <person name="Fu Q."/>
            <person name="Gao S."/>
            <person name="Li N."/>
            <person name="Koren S."/>
            <person name="Jiang Y."/>
            <person name="Zimin A."/>
            <person name="Xu P."/>
            <person name="Phillippy A.M."/>
            <person name="Geng X."/>
            <person name="Song L."/>
            <person name="Sun F."/>
            <person name="Li C."/>
            <person name="Wang X."/>
            <person name="Chen A."/>
            <person name="Jin Y."/>
            <person name="Yuan Z."/>
            <person name="Yang Y."/>
            <person name="Tan S."/>
            <person name="Peatman E."/>
            <person name="Lu J."/>
            <person name="Qin Z."/>
            <person name="Dunham R."/>
            <person name="Li Z."/>
            <person name="Sonstegard T."/>
            <person name="Feng J."/>
            <person name="Danzmann R.G."/>
            <person name="Schroeder S."/>
            <person name="Scheffler B."/>
            <person name="Duke M.V."/>
            <person name="Ballard L."/>
            <person name="Kucuktas H."/>
            <person name="Kaltenboeck L."/>
            <person name="Liu H."/>
            <person name="Armbruster J."/>
            <person name="Xie Y."/>
            <person name="Kirby M.L."/>
            <person name="Tian Y."/>
            <person name="Flanagan M.E."/>
            <person name="Mu W."/>
            <person name="Waldbieser G.C."/>
        </authorList>
    </citation>
    <scope>NUCLEOTIDE SEQUENCE [LARGE SCALE GENOMIC DNA]</scope>
    <source>
        <strain evidence="2">SDA103</strain>
    </source>
</reference>
<dbReference type="GO" id="GO:0016020">
    <property type="term" value="C:membrane"/>
    <property type="evidence" value="ECO:0007669"/>
    <property type="project" value="TreeGrafter"/>
</dbReference>
<dbReference type="OrthoDB" id="5982489at2759"/>
<dbReference type="PANTHER" id="PTHR22776">
    <property type="entry name" value="MARVEL-CONTAINING POTENTIAL LIPID RAFT-ASSOCIATED PROTEIN"/>
    <property type="match status" value="1"/>
</dbReference>
<evidence type="ECO:0000313" key="2">
    <source>
        <dbReference type="Proteomes" id="UP000221080"/>
    </source>
</evidence>
<name>A0A9F7R0B3_ICTPU</name>
<gene>
    <name evidence="3" type="primary">cmtm7</name>
</gene>
<keyword evidence="1" id="KW-0812">Transmembrane</keyword>
<reference evidence="3" key="2">
    <citation type="submission" date="2025-08" db="UniProtKB">
        <authorList>
            <consortium name="RefSeq"/>
        </authorList>
    </citation>
    <scope>IDENTIFICATION</scope>
    <source>
        <tissue evidence="3">Blood</tissue>
    </source>
</reference>
<protein>
    <submittedName>
        <fullName evidence="3">CKLF-like MARVEL transmembrane domain-containing protein 7 isoform X1</fullName>
    </submittedName>
</protein>
<feature type="transmembrane region" description="Helical" evidence="1">
    <location>
        <begin position="39"/>
        <end position="58"/>
    </location>
</feature>
<dbReference type="AlphaFoldDB" id="A0A9F7R0B3"/>